<organism evidence="1 2">
    <name type="scientific">Paenibacillus solani</name>
    <dbReference type="NCBI Taxonomy" id="1705565"/>
    <lineage>
        <taxon>Bacteria</taxon>
        <taxon>Bacillati</taxon>
        <taxon>Bacillota</taxon>
        <taxon>Bacilli</taxon>
        <taxon>Bacillales</taxon>
        <taxon>Paenibacillaceae</taxon>
        <taxon>Paenibacillus</taxon>
    </lineage>
</organism>
<evidence type="ECO:0000313" key="1">
    <source>
        <dbReference type="EMBL" id="KOR89521.1"/>
    </source>
</evidence>
<gene>
    <name evidence="1" type="ORF">AM231_10470</name>
</gene>
<dbReference type="Proteomes" id="UP000036932">
    <property type="component" value="Unassembled WGS sequence"/>
</dbReference>
<reference evidence="2" key="1">
    <citation type="submission" date="2015-08" db="EMBL/GenBank/DDBJ databases">
        <title>Genome sequencing project for genomic taxonomy and phylogenomics of Bacillus-like bacteria.</title>
        <authorList>
            <person name="Liu B."/>
            <person name="Wang J."/>
            <person name="Zhu Y."/>
            <person name="Liu G."/>
            <person name="Chen Q."/>
            <person name="Chen Z."/>
            <person name="Lan J."/>
            <person name="Che J."/>
            <person name="Ge C."/>
            <person name="Shi H."/>
            <person name="Pan Z."/>
            <person name="Liu X."/>
        </authorList>
    </citation>
    <scope>NUCLEOTIDE SEQUENCE [LARGE SCALE GENOMIC DNA]</scope>
    <source>
        <strain evidence="2">FJAT-22460</strain>
    </source>
</reference>
<accession>A0A0M1P4V9</accession>
<name>A0A0M1P4V9_9BACL</name>
<dbReference type="PATRIC" id="fig|1705565.3.peg.4085"/>
<sequence length="66" mass="7622">MNAAFIAFICNNLSICTGIQAYISKVKSGRFVFTFSWDNNINTILIDTYLLQNDKYFAKINFIIMK</sequence>
<protein>
    <submittedName>
        <fullName evidence="1">Uncharacterized protein</fullName>
    </submittedName>
</protein>
<dbReference type="AlphaFoldDB" id="A0A0M1P4V9"/>
<evidence type="ECO:0000313" key="2">
    <source>
        <dbReference type="Proteomes" id="UP000036932"/>
    </source>
</evidence>
<comment type="caution">
    <text evidence="1">The sequence shown here is derived from an EMBL/GenBank/DDBJ whole genome shotgun (WGS) entry which is preliminary data.</text>
</comment>
<proteinExistence type="predicted"/>
<keyword evidence="2" id="KW-1185">Reference proteome</keyword>
<dbReference type="EMBL" id="LIUT01000001">
    <property type="protein sequence ID" value="KOR89521.1"/>
    <property type="molecule type" value="Genomic_DNA"/>
</dbReference>